<gene>
    <name evidence="2" type="ORF">EYS09_22245</name>
</gene>
<evidence type="ECO:0000313" key="2">
    <source>
        <dbReference type="EMBL" id="TBO57534.1"/>
    </source>
</evidence>
<dbReference type="RefSeq" id="WP_131124571.1">
    <property type="nucleotide sequence ID" value="NZ_SIXH01000216.1"/>
</dbReference>
<dbReference type="AlphaFoldDB" id="A0A4Q9HRD7"/>
<accession>A0A4Q9HRD7</accession>
<reference evidence="2 3" key="1">
    <citation type="submission" date="2019-02" db="EMBL/GenBank/DDBJ databases">
        <title>Draft Genome Sequence of Streptomyces sp. AM-2504, identified by 16S rRNA comparative analysis as a Streptomyces Kasugaensis strain.</title>
        <authorList>
            <person name="Napolioni V."/>
            <person name="Giuliodori A.M."/>
            <person name="Spurio R."/>
            <person name="Fabbretti A."/>
        </authorList>
    </citation>
    <scope>NUCLEOTIDE SEQUENCE [LARGE SCALE GENOMIC DNA]</scope>
    <source>
        <strain evidence="2 3">AM-2504</strain>
    </source>
</reference>
<comment type="caution">
    <text evidence="2">The sequence shown here is derived from an EMBL/GenBank/DDBJ whole genome shotgun (WGS) entry which is preliminary data.</text>
</comment>
<dbReference type="InterPro" id="IPR011528">
    <property type="entry name" value="NERD"/>
</dbReference>
<evidence type="ECO:0000313" key="3">
    <source>
        <dbReference type="Proteomes" id="UP000292452"/>
    </source>
</evidence>
<proteinExistence type="predicted"/>
<name>A0A4Q9HRD7_STRKA</name>
<dbReference type="EMBL" id="SIXH01000216">
    <property type="protein sequence ID" value="TBO57534.1"/>
    <property type="molecule type" value="Genomic_DNA"/>
</dbReference>
<protein>
    <submittedName>
        <fullName evidence="2">NERD domain-containing protein</fullName>
    </submittedName>
</protein>
<evidence type="ECO:0000259" key="1">
    <source>
        <dbReference type="Pfam" id="PF08378"/>
    </source>
</evidence>
<sequence length="222" mass="24215">MITILAIAAIAVWLVYYGQRPRTGAGASADARARQLRTLRVRLADALGIQTRRGQQAARYRAGAEGERRTAARLAPLSAEGWTILHDRALPTSRANVDHLAISPSGAVILPDTKRWSSRYRLRVVEGRLLHGTRDVTNRLRGIRHETATVSTVLGVHVTPLVIMDGAPIAGGELVLDGIRIVPADRACDVLRALGRIPGQRQPADLAQQAARLLPEYTRARR</sequence>
<dbReference type="Pfam" id="PF08378">
    <property type="entry name" value="NERD"/>
    <property type="match status" value="1"/>
</dbReference>
<dbReference type="Proteomes" id="UP000292452">
    <property type="component" value="Unassembled WGS sequence"/>
</dbReference>
<feature type="domain" description="NERD" evidence="1">
    <location>
        <begin position="62"/>
        <end position="163"/>
    </location>
</feature>
<keyword evidence="3" id="KW-1185">Reference proteome</keyword>
<organism evidence="2 3">
    <name type="scientific">Streptomyces kasugaensis</name>
    <dbReference type="NCBI Taxonomy" id="1946"/>
    <lineage>
        <taxon>Bacteria</taxon>
        <taxon>Bacillati</taxon>
        <taxon>Actinomycetota</taxon>
        <taxon>Actinomycetes</taxon>
        <taxon>Kitasatosporales</taxon>
        <taxon>Streptomycetaceae</taxon>
        <taxon>Streptomyces</taxon>
    </lineage>
</organism>